<dbReference type="GO" id="GO:0003677">
    <property type="term" value="F:DNA binding"/>
    <property type="evidence" value="ECO:0007669"/>
    <property type="project" value="UniProtKB-KW"/>
</dbReference>
<dbReference type="Pfam" id="PF03104">
    <property type="entry name" value="DNA_pol_B_exo1"/>
    <property type="match status" value="1"/>
</dbReference>
<comment type="similarity">
    <text evidence="1">Belongs to the DNA polymerase type-B family.</text>
</comment>
<dbReference type="GO" id="GO:0000166">
    <property type="term" value="F:nucleotide binding"/>
    <property type="evidence" value="ECO:0007669"/>
    <property type="project" value="InterPro"/>
</dbReference>
<dbReference type="SUPFAM" id="SSF53098">
    <property type="entry name" value="Ribonuclease H-like"/>
    <property type="match status" value="1"/>
</dbReference>
<dbReference type="AlphaFoldDB" id="A0A433UL17"/>
<evidence type="ECO:0000256" key="7">
    <source>
        <dbReference type="ARBA" id="ARBA00049244"/>
    </source>
</evidence>
<dbReference type="InterPro" id="IPR006133">
    <property type="entry name" value="DNA-dir_DNA_pol_B_exonuc"/>
</dbReference>
<comment type="caution">
    <text evidence="10">The sequence shown here is derived from an EMBL/GenBank/DDBJ whole genome shotgun (WGS) entry which is preliminary data.</text>
</comment>
<keyword evidence="11" id="KW-1185">Reference proteome</keyword>
<organism evidence="10 11">
    <name type="scientific">Trichormus variabilis SAG 1403-4b</name>
    <dbReference type="NCBI Taxonomy" id="447716"/>
    <lineage>
        <taxon>Bacteria</taxon>
        <taxon>Bacillati</taxon>
        <taxon>Cyanobacteriota</taxon>
        <taxon>Cyanophyceae</taxon>
        <taxon>Nostocales</taxon>
        <taxon>Nostocaceae</taxon>
        <taxon>Trichormus</taxon>
    </lineage>
</organism>
<evidence type="ECO:0000256" key="5">
    <source>
        <dbReference type="ARBA" id="ARBA00022932"/>
    </source>
</evidence>
<accession>A0A433UL17</accession>
<dbReference type="EMBL" id="RSCM01000013">
    <property type="protein sequence ID" value="RUS94535.1"/>
    <property type="molecule type" value="Genomic_DNA"/>
</dbReference>
<dbReference type="InterPro" id="IPR006134">
    <property type="entry name" value="DNA-dir_DNA_pol_B_multi_dom"/>
</dbReference>
<dbReference type="Proteomes" id="UP000276103">
    <property type="component" value="Unassembled WGS sequence"/>
</dbReference>
<dbReference type="InterPro" id="IPR023211">
    <property type="entry name" value="DNA_pol_palm_dom_sf"/>
</dbReference>
<gene>
    <name evidence="10" type="ORF">DSM107003_36640</name>
</gene>
<evidence type="ECO:0000313" key="11">
    <source>
        <dbReference type="Proteomes" id="UP000276103"/>
    </source>
</evidence>
<reference evidence="10 11" key="1">
    <citation type="journal article" date="2019" name="Genome Biol. Evol.">
        <title>Day and night: Metabolic profiles and evolutionary relationships of six axenic non-marine cyanobacteria.</title>
        <authorList>
            <person name="Will S.E."/>
            <person name="Henke P."/>
            <person name="Boedeker C."/>
            <person name="Huang S."/>
            <person name="Brinkmann H."/>
            <person name="Rohde M."/>
            <person name="Jarek M."/>
            <person name="Friedl T."/>
            <person name="Seufert S."/>
            <person name="Schumacher M."/>
            <person name="Overmann J."/>
            <person name="Neumann-Schaal M."/>
            <person name="Petersen J."/>
        </authorList>
    </citation>
    <scope>NUCLEOTIDE SEQUENCE [LARGE SCALE GENOMIC DNA]</scope>
    <source>
        <strain evidence="10 11">SAG 1403-4b</strain>
    </source>
</reference>
<dbReference type="OrthoDB" id="9790530at2"/>
<evidence type="ECO:0000259" key="9">
    <source>
        <dbReference type="Pfam" id="PF03104"/>
    </source>
</evidence>
<feature type="domain" description="DNA-directed DNA polymerase family B multifunctional" evidence="8">
    <location>
        <begin position="362"/>
        <end position="412"/>
    </location>
</feature>
<dbReference type="InterPro" id="IPR050240">
    <property type="entry name" value="DNA_pol_type-B"/>
</dbReference>
<dbReference type="Pfam" id="PF00136">
    <property type="entry name" value="DNA_pol_B"/>
    <property type="match status" value="1"/>
</dbReference>
<dbReference type="SUPFAM" id="SSF56672">
    <property type="entry name" value="DNA/RNA polymerases"/>
    <property type="match status" value="1"/>
</dbReference>
<evidence type="ECO:0000256" key="2">
    <source>
        <dbReference type="ARBA" id="ARBA00012417"/>
    </source>
</evidence>
<evidence type="ECO:0000313" key="10">
    <source>
        <dbReference type="EMBL" id="RUS94535.1"/>
    </source>
</evidence>
<protein>
    <recommendedName>
        <fullName evidence="2">DNA-directed DNA polymerase</fullName>
        <ecNumber evidence="2">2.7.7.7</ecNumber>
    </recommendedName>
</protein>
<feature type="domain" description="DNA-directed DNA polymerase family B exonuclease" evidence="9">
    <location>
        <begin position="82"/>
        <end position="172"/>
    </location>
</feature>
<dbReference type="InterPro" id="IPR036397">
    <property type="entry name" value="RNaseH_sf"/>
</dbReference>
<keyword evidence="4" id="KW-0548">Nucleotidyltransferase</keyword>
<dbReference type="EC" id="2.7.7.7" evidence="2"/>
<keyword evidence="5" id="KW-0239">DNA-directed DNA polymerase</keyword>
<comment type="catalytic activity">
    <reaction evidence="7">
        <text>DNA(n) + a 2'-deoxyribonucleoside 5'-triphosphate = DNA(n+1) + diphosphate</text>
        <dbReference type="Rhea" id="RHEA:22508"/>
        <dbReference type="Rhea" id="RHEA-COMP:17339"/>
        <dbReference type="Rhea" id="RHEA-COMP:17340"/>
        <dbReference type="ChEBI" id="CHEBI:33019"/>
        <dbReference type="ChEBI" id="CHEBI:61560"/>
        <dbReference type="ChEBI" id="CHEBI:173112"/>
        <dbReference type="EC" id="2.7.7.7"/>
    </reaction>
</comment>
<dbReference type="Gene3D" id="3.90.1600.10">
    <property type="entry name" value="Palm domain of DNA polymerase"/>
    <property type="match status" value="1"/>
</dbReference>
<dbReference type="PANTHER" id="PTHR10322">
    <property type="entry name" value="DNA POLYMERASE CATALYTIC SUBUNIT"/>
    <property type="match status" value="1"/>
</dbReference>
<proteinExistence type="inferred from homology"/>
<keyword evidence="6" id="KW-0238">DNA-binding</keyword>
<name>A0A433UL17_ANAVA</name>
<evidence type="ECO:0000256" key="3">
    <source>
        <dbReference type="ARBA" id="ARBA00022679"/>
    </source>
</evidence>
<dbReference type="PANTHER" id="PTHR10322:SF23">
    <property type="entry name" value="DNA POLYMERASE DELTA CATALYTIC SUBUNIT"/>
    <property type="match status" value="1"/>
</dbReference>
<dbReference type="Gene3D" id="3.30.420.10">
    <property type="entry name" value="Ribonuclease H-like superfamily/Ribonuclease H"/>
    <property type="match status" value="1"/>
</dbReference>
<dbReference type="InterPro" id="IPR043502">
    <property type="entry name" value="DNA/RNA_pol_sf"/>
</dbReference>
<evidence type="ECO:0000256" key="4">
    <source>
        <dbReference type="ARBA" id="ARBA00022695"/>
    </source>
</evidence>
<evidence type="ECO:0000259" key="8">
    <source>
        <dbReference type="Pfam" id="PF00136"/>
    </source>
</evidence>
<evidence type="ECO:0000256" key="6">
    <source>
        <dbReference type="ARBA" id="ARBA00023125"/>
    </source>
</evidence>
<dbReference type="SMART" id="SM00486">
    <property type="entry name" value="POLBc"/>
    <property type="match status" value="1"/>
</dbReference>
<dbReference type="InterPro" id="IPR006172">
    <property type="entry name" value="DNA-dir_DNA_pol_B"/>
</dbReference>
<sequence length="601" mass="68400">MTINYNHRHFITKSDNQITVAEDKLNIFYTDNTVYRSWQPLQTIKPYNALNQMVIDIETSGLIPSKDRIFAIGCMNELGEYFVFMDENESKLLCQFISYFQSISPDLVLTYNGTDFDFPFIITRCLINNISHPFTISQQSRIIKTAQVFGKPMNISEIFISNSQHIDVYICVLRWDFVNKALYQHSLKSAVIEMGLRESARLVLTPQEIQHCWSEGAGSQGWEKIRKYLIYDLEDTKLIADKLVPSYYYESLIVPGMNLQQLSLTGNGTKWQRVLERQYPGYKPTADLKLKFEGGLVISVPGLHKHIAKIDVSSLYPSIMLKYGICSRKDTQRVGLSILDYLTRERLRLKELGKAGDLAAKQAEAALKVLINSLFGFYGTSGVGFNDMEAAALVTAYGRRILRFMIDVIEKAGGIQVESDTDGVFFSHSEPLLIFEKLQNALPTGIKIELEILAKAMFVPSRGAKNYILWHEDGKITTKGSWRKRDRSRLEKEFPLNYLTQYLLSKAKAEQYYQELTKVIRSGDFPVEQLQVTRKIKKGEKALLVLGNTGDVVTFYQGVMGLTNSEAYSSGYYLELMAKKRDELLSVVEPQGDVGKQLSLF</sequence>
<dbReference type="GO" id="GO:0003887">
    <property type="term" value="F:DNA-directed DNA polymerase activity"/>
    <property type="evidence" value="ECO:0007669"/>
    <property type="project" value="UniProtKB-KW"/>
</dbReference>
<dbReference type="RefSeq" id="WP_127055525.1">
    <property type="nucleotide sequence ID" value="NZ_RSCM01000013.1"/>
</dbReference>
<evidence type="ECO:0000256" key="1">
    <source>
        <dbReference type="ARBA" id="ARBA00005755"/>
    </source>
</evidence>
<dbReference type="InterPro" id="IPR012337">
    <property type="entry name" value="RNaseH-like_sf"/>
</dbReference>
<keyword evidence="3" id="KW-0808">Transferase</keyword>